<organism evidence="1 2">
    <name type="scientific">Chryseolinea soli</name>
    <dbReference type="NCBI Taxonomy" id="2321403"/>
    <lineage>
        <taxon>Bacteria</taxon>
        <taxon>Pseudomonadati</taxon>
        <taxon>Bacteroidota</taxon>
        <taxon>Cytophagia</taxon>
        <taxon>Cytophagales</taxon>
        <taxon>Fulvivirgaceae</taxon>
        <taxon>Chryseolinea</taxon>
    </lineage>
</organism>
<dbReference type="EMBL" id="CP032382">
    <property type="protein sequence ID" value="AYB29089.1"/>
    <property type="molecule type" value="Genomic_DNA"/>
</dbReference>
<dbReference type="Proteomes" id="UP000266183">
    <property type="component" value="Chromosome"/>
</dbReference>
<evidence type="ECO:0000313" key="1">
    <source>
        <dbReference type="EMBL" id="AYB29089.1"/>
    </source>
</evidence>
<protein>
    <submittedName>
        <fullName evidence="1">Uncharacterized protein</fullName>
    </submittedName>
</protein>
<dbReference type="AlphaFoldDB" id="A0A385SCZ3"/>
<reference evidence="2" key="1">
    <citation type="submission" date="2018-09" db="EMBL/GenBank/DDBJ databases">
        <title>Chryseolinea sp. KIS68-18 isolated from soil.</title>
        <authorList>
            <person name="Weon H.-Y."/>
            <person name="Kwon S.-W."/>
            <person name="Lee S.A."/>
        </authorList>
    </citation>
    <scope>NUCLEOTIDE SEQUENCE [LARGE SCALE GENOMIC DNA]</scope>
    <source>
        <strain evidence="2">KIS68-18</strain>
    </source>
</reference>
<gene>
    <name evidence="1" type="ORF">D4L85_00165</name>
</gene>
<name>A0A385SCZ3_9BACT</name>
<evidence type="ECO:0000313" key="2">
    <source>
        <dbReference type="Proteomes" id="UP000266183"/>
    </source>
</evidence>
<sequence>MNKFQNHRNMRRILVISFLVFIVSKAFSQDYMDIITKKSCDCIDQVSDTLKSEQFNMSLGICMIEASMPYKKQIKKDYDINLDKIETEGAKLGRILGVKMASVCPATLLKMTQKVKGKTVPPKVEQTSEGIVTKIENDFFVVLSLKDDLGKITKYYWLTFIDSEVDLASSYSTLMGKSISIDYESQEFFDPKLQEYRQFLIIKKITIDN</sequence>
<proteinExistence type="predicted"/>
<dbReference type="KEGG" id="chk:D4L85_00165"/>
<keyword evidence="2" id="KW-1185">Reference proteome</keyword>
<accession>A0A385SCZ3</accession>